<dbReference type="Proteomes" id="UP000546031">
    <property type="component" value="Unassembled WGS sequence"/>
</dbReference>
<feature type="region of interest" description="Disordered" evidence="1">
    <location>
        <begin position="127"/>
        <end position="192"/>
    </location>
</feature>
<reference evidence="2 3" key="1">
    <citation type="submission" date="2020-06" db="EMBL/GenBank/DDBJ databases">
        <title>Altererythrobacter lutimaris sp. nov., a marine bacterium isolated from a tidal flat.</title>
        <authorList>
            <person name="Kim D."/>
            <person name="Yoo Y."/>
            <person name="Kim J.-J."/>
        </authorList>
    </citation>
    <scope>NUCLEOTIDE SEQUENCE [LARGE SCALE GENOMIC DNA]</scope>
    <source>
        <strain evidence="2 3">JGD-16</strain>
    </source>
</reference>
<evidence type="ECO:0000313" key="2">
    <source>
        <dbReference type="EMBL" id="NVE95517.1"/>
    </source>
</evidence>
<proteinExistence type="predicted"/>
<keyword evidence="3" id="KW-1185">Reference proteome</keyword>
<feature type="compositionally biased region" description="Basic and acidic residues" evidence="1">
    <location>
        <begin position="1"/>
        <end position="17"/>
    </location>
</feature>
<name>A0A850H8P2_9SPHN</name>
<comment type="caution">
    <text evidence="2">The sequence shown here is derived from an EMBL/GenBank/DDBJ whole genome shotgun (WGS) entry which is preliminary data.</text>
</comment>
<gene>
    <name evidence="2" type="ORF">HUO12_11460</name>
</gene>
<feature type="compositionally biased region" description="Acidic residues" evidence="1">
    <location>
        <begin position="180"/>
        <end position="192"/>
    </location>
</feature>
<dbReference type="EMBL" id="JABWTA010000001">
    <property type="protein sequence ID" value="NVE95517.1"/>
    <property type="molecule type" value="Genomic_DNA"/>
</dbReference>
<accession>A0A850H8P2</accession>
<feature type="region of interest" description="Disordered" evidence="1">
    <location>
        <begin position="1"/>
        <end position="22"/>
    </location>
</feature>
<protein>
    <submittedName>
        <fullName evidence="2">Uncharacterized protein</fullName>
    </submittedName>
</protein>
<evidence type="ECO:0000313" key="3">
    <source>
        <dbReference type="Proteomes" id="UP000546031"/>
    </source>
</evidence>
<evidence type="ECO:0000256" key="1">
    <source>
        <dbReference type="SAM" id="MobiDB-lite"/>
    </source>
</evidence>
<sequence>MEKAEDFTERETERTPDGDTTIDILADADELYGPPPPFEDCTDEQEAAIISGEIIVCRRKQDQREFRTTSPSDAQRRYAEETAFANDPQAPDVAGAGIFKGPATASGLCFIPPCPKEAALIIDIESLPEAPPGSDADRIARGLPPLGNDRGAPPSQEELGLPPVRPTLTTGAQTRPEPETNPEESEEPEEQP</sequence>
<organism evidence="2 3">
    <name type="scientific">Altererythrobacter lutimaris</name>
    <dbReference type="NCBI Taxonomy" id="2743979"/>
    <lineage>
        <taxon>Bacteria</taxon>
        <taxon>Pseudomonadati</taxon>
        <taxon>Pseudomonadota</taxon>
        <taxon>Alphaproteobacteria</taxon>
        <taxon>Sphingomonadales</taxon>
        <taxon>Erythrobacteraceae</taxon>
        <taxon>Altererythrobacter</taxon>
    </lineage>
</organism>
<dbReference type="AlphaFoldDB" id="A0A850H8P2"/>